<dbReference type="InterPro" id="IPR000980">
    <property type="entry name" value="SH2"/>
</dbReference>
<dbReference type="Proteomes" id="UP000695022">
    <property type="component" value="Unplaced"/>
</dbReference>
<keyword evidence="2" id="KW-0597">Phosphoprotein</keyword>
<dbReference type="RefSeq" id="XP_014678834.1">
    <property type="nucleotide sequence ID" value="XM_014823348.1"/>
</dbReference>
<evidence type="ECO:0000256" key="1">
    <source>
        <dbReference type="ARBA" id="ARBA00010220"/>
    </source>
</evidence>
<evidence type="ECO:0000256" key="4">
    <source>
        <dbReference type="SAM" id="MobiDB-lite"/>
    </source>
</evidence>
<dbReference type="SUPFAM" id="SSF55550">
    <property type="entry name" value="SH2 domain"/>
    <property type="match status" value="1"/>
</dbReference>
<accession>A0ABM1F313</accession>
<proteinExistence type="inferred from homology"/>
<feature type="compositionally biased region" description="Low complexity" evidence="4">
    <location>
        <begin position="162"/>
        <end position="173"/>
    </location>
</feature>
<evidence type="ECO:0000256" key="3">
    <source>
        <dbReference type="PROSITE-ProRule" id="PRU00191"/>
    </source>
</evidence>
<sequence length="184" mass="20078">MLYDYPWFHGTLSRVDATQLVLIGGTSGHGTFLVRQSETRKGEYVLTFNFQARAKHLRMTINTDGQCRVQHLWFQTVFDMLEHFRTHPIPLESGGSSDVTLTDYVIASQAPPSPQPRRRRRVVSVGAASNDSATTAAGAPLHGSTQQLSSSEAVSGEAGVANGNTNQNNHQGGSRAVENMYSFV</sequence>
<feature type="compositionally biased region" description="Polar residues" evidence="4">
    <location>
        <begin position="143"/>
        <end position="153"/>
    </location>
</feature>
<dbReference type="InterPro" id="IPR035057">
    <property type="entry name" value="SH2B1_SH2"/>
</dbReference>
<dbReference type="Gene3D" id="3.30.505.10">
    <property type="entry name" value="SH2 domain"/>
    <property type="match status" value="1"/>
</dbReference>
<feature type="domain" description="SH2" evidence="5">
    <location>
        <begin position="7"/>
        <end position="105"/>
    </location>
</feature>
<dbReference type="PROSITE" id="PS50001">
    <property type="entry name" value="SH2"/>
    <property type="match status" value="1"/>
</dbReference>
<evidence type="ECO:0000313" key="6">
    <source>
        <dbReference type="Proteomes" id="UP000695022"/>
    </source>
</evidence>
<gene>
    <name evidence="7" type="primary">LOC106818660</name>
</gene>
<dbReference type="PRINTS" id="PR00401">
    <property type="entry name" value="SH2DOMAIN"/>
</dbReference>
<dbReference type="Pfam" id="PF00017">
    <property type="entry name" value="SH2"/>
    <property type="match status" value="1"/>
</dbReference>
<organism evidence="6 7">
    <name type="scientific">Priapulus caudatus</name>
    <name type="common">Priapulid worm</name>
    <dbReference type="NCBI Taxonomy" id="37621"/>
    <lineage>
        <taxon>Eukaryota</taxon>
        <taxon>Metazoa</taxon>
        <taxon>Ecdysozoa</taxon>
        <taxon>Scalidophora</taxon>
        <taxon>Priapulida</taxon>
        <taxon>Priapulimorpha</taxon>
        <taxon>Priapulimorphida</taxon>
        <taxon>Priapulidae</taxon>
        <taxon>Priapulus</taxon>
    </lineage>
</organism>
<dbReference type="SMART" id="SM00252">
    <property type="entry name" value="SH2"/>
    <property type="match status" value="1"/>
</dbReference>
<reference evidence="7" key="1">
    <citation type="submission" date="2025-08" db="UniProtKB">
        <authorList>
            <consortium name="RefSeq"/>
        </authorList>
    </citation>
    <scope>IDENTIFICATION</scope>
</reference>
<evidence type="ECO:0000259" key="5">
    <source>
        <dbReference type="PROSITE" id="PS50001"/>
    </source>
</evidence>
<dbReference type="InterPro" id="IPR030523">
    <property type="entry name" value="SH2B"/>
</dbReference>
<dbReference type="PANTHER" id="PTHR10872:SF2">
    <property type="entry name" value="LNK, ISOFORM D"/>
    <property type="match status" value="1"/>
</dbReference>
<dbReference type="PANTHER" id="PTHR10872">
    <property type="entry name" value="SH2B ADAPTER PROTEIN"/>
    <property type="match status" value="1"/>
</dbReference>
<evidence type="ECO:0000313" key="7">
    <source>
        <dbReference type="RefSeq" id="XP_014678834.1"/>
    </source>
</evidence>
<dbReference type="GeneID" id="106818660"/>
<keyword evidence="6" id="KW-1185">Reference proteome</keyword>
<keyword evidence="3" id="KW-0727">SH2 domain</keyword>
<protein>
    <submittedName>
        <fullName evidence="7">SH2B adapter protein 2-like</fullName>
    </submittedName>
</protein>
<feature type="region of interest" description="Disordered" evidence="4">
    <location>
        <begin position="107"/>
        <end position="179"/>
    </location>
</feature>
<name>A0ABM1F313_PRICU</name>
<dbReference type="InterPro" id="IPR036860">
    <property type="entry name" value="SH2_dom_sf"/>
</dbReference>
<comment type="similarity">
    <text evidence="1">Belongs to the SH2B adapter family.</text>
</comment>
<evidence type="ECO:0000256" key="2">
    <source>
        <dbReference type="ARBA" id="ARBA00022553"/>
    </source>
</evidence>
<dbReference type="CDD" id="cd10346">
    <property type="entry name" value="SH2_SH2B_family"/>
    <property type="match status" value="1"/>
</dbReference>